<proteinExistence type="predicted"/>
<organism evidence="4 5">
    <name type="scientific">Thermocatellispora tengchongensis</name>
    <dbReference type="NCBI Taxonomy" id="1073253"/>
    <lineage>
        <taxon>Bacteria</taxon>
        <taxon>Bacillati</taxon>
        <taxon>Actinomycetota</taxon>
        <taxon>Actinomycetes</taxon>
        <taxon>Streptosporangiales</taxon>
        <taxon>Streptosporangiaceae</taxon>
        <taxon>Thermocatellispora</taxon>
    </lineage>
</organism>
<dbReference type="EMBL" id="JACHGN010000011">
    <property type="protein sequence ID" value="MBB5135596.1"/>
    <property type="molecule type" value="Genomic_DNA"/>
</dbReference>
<dbReference type="SUPFAM" id="SSF48498">
    <property type="entry name" value="Tetracyclin repressor-like, C-terminal domain"/>
    <property type="match status" value="1"/>
</dbReference>
<feature type="domain" description="Tetracycline repressor TetR C-terminal" evidence="3">
    <location>
        <begin position="18"/>
        <end position="163"/>
    </location>
</feature>
<name>A0A840PAA4_9ACTN</name>
<dbReference type="Gene3D" id="1.10.357.10">
    <property type="entry name" value="Tetracycline Repressor, domain 2"/>
    <property type="match status" value="1"/>
</dbReference>
<keyword evidence="5" id="KW-1185">Reference proteome</keyword>
<evidence type="ECO:0000259" key="3">
    <source>
        <dbReference type="Pfam" id="PF02909"/>
    </source>
</evidence>
<dbReference type="Proteomes" id="UP000578449">
    <property type="component" value="Unassembled WGS sequence"/>
</dbReference>
<dbReference type="InterPro" id="IPR036271">
    <property type="entry name" value="Tet_transcr_reg_TetR-rel_C_sf"/>
</dbReference>
<comment type="caution">
    <text evidence="4">The sequence shown here is derived from an EMBL/GenBank/DDBJ whole genome shotgun (WGS) entry which is preliminary data.</text>
</comment>
<evidence type="ECO:0000256" key="2">
    <source>
        <dbReference type="ARBA" id="ARBA00023163"/>
    </source>
</evidence>
<dbReference type="Pfam" id="PF02909">
    <property type="entry name" value="TetR_C_1"/>
    <property type="match status" value="1"/>
</dbReference>
<gene>
    <name evidence="4" type="ORF">HNP84_005340</name>
</gene>
<evidence type="ECO:0000313" key="5">
    <source>
        <dbReference type="Proteomes" id="UP000578449"/>
    </source>
</evidence>
<accession>A0A840PAA4</accession>
<sequence length="166" mass="18298">MADVAYGEEGHPAGARLTRRERLETVARALWRVYRRHPWLPHLTPLGRPLPLPGVAAHGEQLLTALDGLGLEPAAMLDIEILIYSYVQGLAVHLEREAQAMSATGLSEQQWLDRQLTGLNAIAASNRFPRFASLIRSLDAQGYDFDLDKLFEFGLATLLDGLALDG</sequence>
<dbReference type="AlphaFoldDB" id="A0A840PAA4"/>
<dbReference type="RefSeq" id="WP_185052527.1">
    <property type="nucleotide sequence ID" value="NZ_BAABIX010000002.1"/>
</dbReference>
<reference evidence="4 5" key="1">
    <citation type="submission" date="2020-08" db="EMBL/GenBank/DDBJ databases">
        <title>Genomic Encyclopedia of Type Strains, Phase IV (KMG-IV): sequencing the most valuable type-strain genomes for metagenomic binning, comparative biology and taxonomic classification.</title>
        <authorList>
            <person name="Goeker M."/>
        </authorList>
    </citation>
    <scope>NUCLEOTIDE SEQUENCE [LARGE SCALE GENOMIC DNA]</scope>
    <source>
        <strain evidence="4 5">DSM 45615</strain>
    </source>
</reference>
<keyword evidence="2" id="KW-0804">Transcription</keyword>
<keyword evidence="1" id="KW-0805">Transcription regulation</keyword>
<dbReference type="InterPro" id="IPR004111">
    <property type="entry name" value="Repressor_TetR_C"/>
</dbReference>
<evidence type="ECO:0000256" key="1">
    <source>
        <dbReference type="ARBA" id="ARBA00023015"/>
    </source>
</evidence>
<dbReference type="GO" id="GO:0045892">
    <property type="term" value="P:negative regulation of DNA-templated transcription"/>
    <property type="evidence" value="ECO:0007669"/>
    <property type="project" value="InterPro"/>
</dbReference>
<protein>
    <recommendedName>
        <fullName evidence="3">Tetracycline repressor TetR C-terminal domain-containing protein</fullName>
    </recommendedName>
</protein>
<evidence type="ECO:0000313" key="4">
    <source>
        <dbReference type="EMBL" id="MBB5135596.1"/>
    </source>
</evidence>